<name>A0A2S0KGH6_9ACTN</name>
<dbReference type="AlphaFoldDB" id="A0A2S0KGH6"/>
<dbReference type="EMBL" id="CP027433">
    <property type="protein sequence ID" value="AVM00764.1"/>
    <property type="molecule type" value="Genomic_DNA"/>
</dbReference>
<dbReference type="Proteomes" id="UP000239814">
    <property type="component" value="Chromosome"/>
</dbReference>
<dbReference type="InterPro" id="IPR011042">
    <property type="entry name" value="6-blade_b-propeller_TolB-like"/>
</dbReference>
<evidence type="ECO:0000256" key="1">
    <source>
        <dbReference type="SAM" id="MobiDB-lite"/>
    </source>
</evidence>
<evidence type="ECO:0000313" key="3">
    <source>
        <dbReference type="EMBL" id="AVM00764.1"/>
    </source>
</evidence>
<reference evidence="3 4" key="1">
    <citation type="submission" date="2018-03" db="EMBL/GenBank/DDBJ databases">
        <title>Characteristics and genome of n-alkane degrading marine bacteria Gordonia iterans isolated from crude oil contaminated in Tae-an, South Korea.</title>
        <authorList>
            <person name="Lee S.-S."/>
            <person name="Kim H."/>
        </authorList>
    </citation>
    <scope>NUCLEOTIDE SEQUENCE [LARGE SCALE GENOMIC DNA]</scope>
    <source>
        <strain evidence="3 4">Co17</strain>
    </source>
</reference>
<proteinExistence type="predicted"/>
<dbReference type="Pfam" id="PF08450">
    <property type="entry name" value="SGL"/>
    <property type="match status" value="1"/>
</dbReference>
<dbReference type="SUPFAM" id="SSF63829">
    <property type="entry name" value="Calcium-dependent phosphotriesterase"/>
    <property type="match status" value="1"/>
</dbReference>
<accession>A0A2S0KGH6</accession>
<sequence>MLLSQQTPDGTGGAIVTRSPSGRTGVLARDVDGPGGIASSGGHVYFTTGNSLVSGLVGRTDGTVFSVDPETGSSRVVARGLTQPNGLAVLPDGDLVVSRDAGEYTGLTLVRTNGTRARIAPGLTSTNGLWWDAVRQRLLVTTTFDTVTRIAAVDPARPERWRTVVALDGFGPLNAADDLTTDADGHVYAALNASANVVRIDAKNRARCVIADRVPLVSSVRFGAGPGWDSTSLYATSLLGGLYRLSPR</sequence>
<dbReference type="Gene3D" id="2.120.10.30">
    <property type="entry name" value="TolB, C-terminal domain"/>
    <property type="match status" value="2"/>
</dbReference>
<dbReference type="OrthoDB" id="9768084at2"/>
<gene>
    <name evidence="3" type="ORF">C6V83_11305</name>
</gene>
<protein>
    <recommendedName>
        <fullName evidence="2">SMP-30/Gluconolactonase/LRE-like region domain-containing protein</fullName>
    </recommendedName>
</protein>
<feature type="domain" description="SMP-30/Gluconolactonase/LRE-like region" evidence="2">
    <location>
        <begin position="105"/>
        <end position="237"/>
    </location>
</feature>
<organism evidence="3 4">
    <name type="scientific">Gordonia iterans</name>
    <dbReference type="NCBI Taxonomy" id="1004901"/>
    <lineage>
        <taxon>Bacteria</taxon>
        <taxon>Bacillati</taxon>
        <taxon>Actinomycetota</taxon>
        <taxon>Actinomycetes</taxon>
        <taxon>Mycobacteriales</taxon>
        <taxon>Gordoniaceae</taxon>
        <taxon>Gordonia</taxon>
    </lineage>
</organism>
<keyword evidence="4" id="KW-1185">Reference proteome</keyword>
<dbReference type="KEGG" id="git:C6V83_11305"/>
<evidence type="ECO:0000313" key="4">
    <source>
        <dbReference type="Proteomes" id="UP000239814"/>
    </source>
</evidence>
<evidence type="ECO:0000259" key="2">
    <source>
        <dbReference type="Pfam" id="PF08450"/>
    </source>
</evidence>
<dbReference type="InterPro" id="IPR013658">
    <property type="entry name" value="SGL"/>
</dbReference>
<feature type="region of interest" description="Disordered" evidence="1">
    <location>
        <begin position="1"/>
        <end position="26"/>
    </location>
</feature>
<dbReference type="RefSeq" id="WP_105942477.1">
    <property type="nucleotide sequence ID" value="NZ_CP027433.1"/>
</dbReference>